<dbReference type="EMBL" id="NEVH01024881">
    <property type="protein sequence ID" value="PNF16795.1"/>
    <property type="molecule type" value="Genomic_DNA"/>
</dbReference>
<dbReference type="Proteomes" id="UP000235965">
    <property type="component" value="Unassembled WGS sequence"/>
</dbReference>
<protein>
    <recommendedName>
        <fullName evidence="3">Histone-lysine N-methyltransferase SETMAR</fullName>
    </recommendedName>
</protein>
<keyword evidence="2" id="KW-1185">Reference proteome</keyword>
<dbReference type="AlphaFoldDB" id="A0A2J7PKE1"/>
<comment type="caution">
    <text evidence="1">The sequence shown here is derived from an EMBL/GenBank/DDBJ whole genome shotgun (WGS) entry which is preliminary data.</text>
</comment>
<gene>
    <name evidence="1" type="ORF">B7P43_G18395</name>
</gene>
<dbReference type="OrthoDB" id="10065579at2759"/>
<dbReference type="STRING" id="105785.A0A2J7PKE1"/>
<reference evidence="1 2" key="1">
    <citation type="submission" date="2017-12" db="EMBL/GenBank/DDBJ databases">
        <title>Hemimetabolous genomes reveal molecular basis of termite eusociality.</title>
        <authorList>
            <person name="Harrison M.C."/>
            <person name="Jongepier E."/>
            <person name="Robertson H.M."/>
            <person name="Arning N."/>
            <person name="Bitard-Feildel T."/>
            <person name="Chao H."/>
            <person name="Childers C.P."/>
            <person name="Dinh H."/>
            <person name="Doddapaneni H."/>
            <person name="Dugan S."/>
            <person name="Gowin J."/>
            <person name="Greiner C."/>
            <person name="Han Y."/>
            <person name="Hu H."/>
            <person name="Hughes D.S.T."/>
            <person name="Huylmans A.-K."/>
            <person name="Kemena C."/>
            <person name="Kremer L.P.M."/>
            <person name="Lee S.L."/>
            <person name="Lopez-Ezquerra A."/>
            <person name="Mallet L."/>
            <person name="Monroy-Kuhn J.M."/>
            <person name="Moser A."/>
            <person name="Murali S.C."/>
            <person name="Muzny D.M."/>
            <person name="Otani S."/>
            <person name="Piulachs M.-D."/>
            <person name="Poelchau M."/>
            <person name="Qu J."/>
            <person name="Schaub F."/>
            <person name="Wada-Katsumata A."/>
            <person name="Worley K.C."/>
            <person name="Xie Q."/>
            <person name="Ylla G."/>
            <person name="Poulsen M."/>
            <person name="Gibbs R.A."/>
            <person name="Schal C."/>
            <person name="Richards S."/>
            <person name="Belles X."/>
            <person name="Korb J."/>
            <person name="Bornberg-Bauer E."/>
        </authorList>
    </citation>
    <scope>NUCLEOTIDE SEQUENCE [LARGE SCALE GENOMIC DNA]</scope>
    <source>
        <tissue evidence="1">Whole body</tissue>
    </source>
</reference>
<evidence type="ECO:0000313" key="2">
    <source>
        <dbReference type="Proteomes" id="UP000235965"/>
    </source>
</evidence>
<name>A0A2J7PKE1_9NEOP</name>
<sequence length="95" mass="10834">KRRGLLSGVVLLHNNAHPHTAAHTAETLRKLKFDIMAHPPYSPDLAPSDYSDQEVEEAVHAWLAAQPKTFFSEVIRKLVQRWTKCVEKQGDYVDK</sequence>
<dbReference type="PANTHER" id="PTHR46060">
    <property type="entry name" value="MARINER MOS1 TRANSPOSASE-LIKE PROTEIN"/>
    <property type="match status" value="1"/>
</dbReference>
<dbReference type="Gene3D" id="3.30.420.10">
    <property type="entry name" value="Ribonuclease H-like superfamily/Ribonuclease H"/>
    <property type="match status" value="1"/>
</dbReference>
<dbReference type="InterPro" id="IPR052709">
    <property type="entry name" value="Transposase-MT_Hybrid"/>
</dbReference>
<accession>A0A2J7PKE1</accession>
<evidence type="ECO:0000313" key="1">
    <source>
        <dbReference type="EMBL" id="PNF16795.1"/>
    </source>
</evidence>
<feature type="non-terminal residue" evidence="1">
    <location>
        <position position="1"/>
    </location>
</feature>
<dbReference type="PANTHER" id="PTHR46060:SF1">
    <property type="entry name" value="MARINER MOS1 TRANSPOSASE-LIKE PROTEIN"/>
    <property type="match status" value="1"/>
</dbReference>
<dbReference type="InterPro" id="IPR036397">
    <property type="entry name" value="RNaseH_sf"/>
</dbReference>
<proteinExistence type="predicted"/>
<evidence type="ECO:0008006" key="3">
    <source>
        <dbReference type="Google" id="ProtNLM"/>
    </source>
</evidence>
<organism evidence="1 2">
    <name type="scientific">Cryptotermes secundus</name>
    <dbReference type="NCBI Taxonomy" id="105785"/>
    <lineage>
        <taxon>Eukaryota</taxon>
        <taxon>Metazoa</taxon>
        <taxon>Ecdysozoa</taxon>
        <taxon>Arthropoda</taxon>
        <taxon>Hexapoda</taxon>
        <taxon>Insecta</taxon>
        <taxon>Pterygota</taxon>
        <taxon>Neoptera</taxon>
        <taxon>Polyneoptera</taxon>
        <taxon>Dictyoptera</taxon>
        <taxon>Blattodea</taxon>
        <taxon>Blattoidea</taxon>
        <taxon>Termitoidae</taxon>
        <taxon>Kalotermitidae</taxon>
        <taxon>Cryptotermitinae</taxon>
        <taxon>Cryptotermes</taxon>
    </lineage>
</organism>
<dbReference type="InParanoid" id="A0A2J7PKE1"/>
<dbReference type="GO" id="GO:0003676">
    <property type="term" value="F:nucleic acid binding"/>
    <property type="evidence" value="ECO:0007669"/>
    <property type="project" value="InterPro"/>
</dbReference>